<reference evidence="1 2" key="1">
    <citation type="submission" date="2018-06" db="EMBL/GenBank/DDBJ databases">
        <authorList>
            <consortium name="Pathogen Informatics"/>
            <person name="Doyle S."/>
        </authorList>
    </citation>
    <scope>NUCLEOTIDE SEQUENCE [LARGE SCALE GENOMIC DNA]</scope>
    <source>
        <strain evidence="1 2">NCTC9637</strain>
    </source>
</reference>
<gene>
    <name evidence="1" type="ORF">NCTC9637_00151</name>
</gene>
<dbReference type="Proteomes" id="UP000255099">
    <property type="component" value="Unassembled WGS sequence"/>
</dbReference>
<sequence>MVIVLFGMQVRCHQCICLDDSFICGQGNSAGNTCKPLFGICNSRTTFSIHKMTDSIAASPFELLQTLGQRMITVSFFDHNKPYLTESANRPCRTEILFLKQFCQSANLFQPQHFILLHAQLSANALICPTQTRKVSYNIRH</sequence>
<proteinExistence type="predicted"/>
<name>A0A377VWK0_KLEPN</name>
<evidence type="ECO:0000313" key="2">
    <source>
        <dbReference type="Proteomes" id="UP000255099"/>
    </source>
</evidence>
<organism evidence="1 2">
    <name type="scientific">Klebsiella pneumoniae</name>
    <dbReference type="NCBI Taxonomy" id="573"/>
    <lineage>
        <taxon>Bacteria</taxon>
        <taxon>Pseudomonadati</taxon>
        <taxon>Pseudomonadota</taxon>
        <taxon>Gammaproteobacteria</taxon>
        <taxon>Enterobacterales</taxon>
        <taxon>Enterobacteriaceae</taxon>
        <taxon>Klebsiella/Raoultella group</taxon>
        <taxon>Klebsiella</taxon>
        <taxon>Klebsiella pneumoniae complex</taxon>
    </lineage>
</organism>
<dbReference type="AlphaFoldDB" id="A0A377VWK0"/>
<dbReference type="EMBL" id="UGLB01000002">
    <property type="protein sequence ID" value="STT45311.1"/>
    <property type="molecule type" value="Genomic_DNA"/>
</dbReference>
<accession>A0A377VWK0</accession>
<evidence type="ECO:0000313" key="1">
    <source>
        <dbReference type="EMBL" id="STT45311.1"/>
    </source>
</evidence>
<protein>
    <submittedName>
        <fullName evidence="1">Uncharacterized protein</fullName>
    </submittedName>
</protein>